<accession>E3Q659</accession>
<protein>
    <submittedName>
        <fullName evidence="2">Uncharacterized protein</fullName>
    </submittedName>
</protein>
<dbReference type="GeneID" id="24406816"/>
<name>E3Q659_COLGM</name>
<dbReference type="Proteomes" id="UP000008782">
    <property type="component" value="Unassembled WGS sequence"/>
</dbReference>
<dbReference type="OrthoDB" id="5578001at2759"/>
<dbReference type="RefSeq" id="XP_008090327.1">
    <property type="nucleotide sequence ID" value="XM_008092136.1"/>
</dbReference>
<feature type="region of interest" description="Disordered" evidence="1">
    <location>
        <begin position="178"/>
        <end position="235"/>
    </location>
</feature>
<organism evidence="3">
    <name type="scientific">Colletotrichum graminicola (strain M1.001 / M2 / FGSC 10212)</name>
    <name type="common">Maize anthracnose fungus</name>
    <name type="synonym">Glomerella graminicola</name>
    <dbReference type="NCBI Taxonomy" id="645133"/>
    <lineage>
        <taxon>Eukaryota</taxon>
        <taxon>Fungi</taxon>
        <taxon>Dikarya</taxon>
        <taxon>Ascomycota</taxon>
        <taxon>Pezizomycotina</taxon>
        <taxon>Sordariomycetes</taxon>
        <taxon>Hypocreomycetidae</taxon>
        <taxon>Glomerellales</taxon>
        <taxon>Glomerellaceae</taxon>
        <taxon>Colletotrichum</taxon>
        <taxon>Colletotrichum graminicola species complex</taxon>
    </lineage>
</organism>
<dbReference type="EMBL" id="GG697334">
    <property type="protein sequence ID" value="EFQ26307.1"/>
    <property type="molecule type" value="Genomic_DNA"/>
</dbReference>
<evidence type="ECO:0000313" key="3">
    <source>
        <dbReference type="Proteomes" id="UP000008782"/>
    </source>
</evidence>
<dbReference type="VEuPathDB" id="FungiDB:GLRG_01451"/>
<gene>
    <name evidence="2" type="ORF">GLRG_01451</name>
</gene>
<sequence>MTSTSTTPMPNIGGLLAPLLPALVPASISTQPAIGVLPLLSPILRQRVQLLSESSTEPWLRLLAYHTDKAARLLEIVQSGRLEPHPVSGEVEVDWEYDAKTRYRRLDLETLQAFVALEELELTFQLIYCVGDKDGGGDGWRIGEVSVIDKAAAPFGTFGGYSTIAEAEKAYADEKSKTSVSKAPASVSHNHVPEAEEEEDDGYWDRYDATPARTPANDSPATKRSPAPHVHRPSQLGQFRADSAEDAYYAQYDSVQPAMDAHDPDEEVEGFDVAPPLGLGTVVNRDNSDKGLVETNGSWTLAEAPRSPSIRSQQDEDRAAVLLHPRPASSASSNGSRLVEKLEESVGKQDQNEFGVKQHVSRSIHNLFLLARSSGIDREEFERLVKTELDVLGMIEENEI</sequence>
<proteinExistence type="predicted"/>
<dbReference type="HOGENOM" id="CLU_038616_0_0_1"/>
<reference evidence="3" key="1">
    <citation type="journal article" date="2012" name="Nat. Genet.">
        <title>Lifestyle transitions in plant pathogenic Colletotrichum fungi deciphered by genome and transcriptome analyses.</title>
        <authorList>
            <person name="O'Connell R.J."/>
            <person name="Thon M.R."/>
            <person name="Hacquard S."/>
            <person name="Amyotte S.G."/>
            <person name="Kleemann J."/>
            <person name="Torres M.F."/>
            <person name="Damm U."/>
            <person name="Buiate E.A."/>
            <person name="Epstein L."/>
            <person name="Alkan N."/>
            <person name="Altmueller J."/>
            <person name="Alvarado-Balderrama L."/>
            <person name="Bauser C.A."/>
            <person name="Becker C."/>
            <person name="Birren B.W."/>
            <person name="Chen Z."/>
            <person name="Choi J."/>
            <person name="Crouch J.A."/>
            <person name="Duvick J.P."/>
            <person name="Farman M.A."/>
            <person name="Gan P."/>
            <person name="Heiman D."/>
            <person name="Henrissat B."/>
            <person name="Howard R.J."/>
            <person name="Kabbage M."/>
            <person name="Koch C."/>
            <person name="Kracher B."/>
            <person name="Kubo Y."/>
            <person name="Law A.D."/>
            <person name="Lebrun M.-H."/>
            <person name="Lee Y.-H."/>
            <person name="Miyara I."/>
            <person name="Moore N."/>
            <person name="Neumann U."/>
            <person name="Nordstroem K."/>
            <person name="Panaccione D.G."/>
            <person name="Panstruga R."/>
            <person name="Place M."/>
            <person name="Proctor R.H."/>
            <person name="Prusky D."/>
            <person name="Rech G."/>
            <person name="Reinhardt R."/>
            <person name="Rollins J.A."/>
            <person name="Rounsley S."/>
            <person name="Schardl C.L."/>
            <person name="Schwartz D.C."/>
            <person name="Shenoy N."/>
            <person name="Shirasu K."/>
            <person name="Sikhakolli U.R."/>
            <person name="Stueber K."/>
            <person name="Sukno S.A."/>
            <person name="Sweigard J.A."/>
            <person name="Takano Y."/>
            <person name="Takahara H."/>
            <person name="Trail F."/>
            <person name="van der Does H.C."/>
            <person name="Voll L.M."/>
            <person name="Will I."/>
            <person name="Young S."/>
            <person name="Zeng Q."/>
            <person name="Zhang J."/>
            <person name="Zhou S."/>
            <person name="Dickman M.B."/>
            <person name="Schulze-Lefert P."/>
            <person name="Ver Loren van Themaat E."/>
            <person name="Ma L.-J."/>
            <person name="Vaillancourt L.J."/>
        </authorList>
    </citation>
    <scope>NUCLEOTIDE SEQUENCE [LARGE SCALE GENOMIC DNA]</scope>
    <source>
        <strain evidence="3">M1.001 / M2 / FGSC 10212</strain>
    </source>
</reference>
<evidence type="ECO:0000313" key="2">
    <source>
        <dbReference type="EMBL" id="EFQ26307.1"/>
    </source>
</evidence>
<dbReference type="eggNOG" id="ENOG502RZZS">
    <property type="taxonomic scope" value="Eukaryota"/>
</dbReference>
<evidence type="ECO:0000256" key="1">
    <source>
        <dbReference type="SAM" id="MobiDB-lite"/>
    </source>
</evidence>
<dbReference type="AlphaFoldDB" id="E3Q659"/>
<keyword evidence="3" id="KW-1185">Reference proteome</keyword>
<dbReference type="STRING" id="645133.E3Q659"/>